<dbReference type="InterPro" id="IPR051275">
    <property type="entry name" value="Cell_adhesion_signaling"/>
</dbReference>
<dbReference type="AlphaFoldDB" id="A0A1I7WRE9"/>
<evidence type="ECO:0000256" key="2">
    <source>
        <dbReference type="ARBA" id="ARBA00023136"/>
    </source>
</evidence>
<proteinExistence type="predicted"/>
<keyword evidence="2 7" id="KW-0472">Membrane</keyword>
<keyword evidence="3" id="KW-1015">Disulfide bond</keyword>
<dbReference type="PROSITE" id="PS50835">
    <property type="entry name" value="IG_LIKE"/>
    <property type="match status" value="1"/>
</dbReference>
<keyword evidence="7" id="KW-0812">Transmembrane</keyword>
<reference evidence="10" key="1">
    <citation type="submission" date="2016-11" db="UniProtKB">
        <authorList>
            <consortium name="WormBaseParasite"/>
        </authorList>
    </citation>
    <scope>IDENTIFICATION</scope>
</reference>
<feature type="transmembrane region" description="Helical" evidence="7">
    <location>
        <begin position="420"/>
        <end position="442"/>
    </location>
</feature>
<evidence type="ECO:0000313" key="9">
    <source>
        <dbReference type="Proteomes" id="UP000095283"/>
    </source>
</evidence>
<dbReference type="GO" id="GO:0098609">
    <property type="term" value="P:cell-cell adhesion"/>
    <property type="evidence" value="ECO:0007669"/>
    <property type="project" value="TreeGrafter"/>
</dbReference>
<organism evidence="9 10">
    <name type="scientific">Heterorhabditis bacteriophora</name>
    <name type="common">Entomopathogenic nematode worm</name>
    <dbReference type="NCBI Taxonomy" id="37862"/>
    <lineage>
        <taxon>Eukaryota</taxon>
        <taxon>Metazoa</taxon>
        <taxon>Ecdysozoa</taxon>
        <taxon>Nematoda</taxon>
        <taxon>Chromadorea</taxon>
        <taxon>Rhabditida</taxon>
        <taxon>Rhabditina</taxon>
        <taxon>Rhabditomorpha</taxon>
        <taxon>Strongyloidea</taxon>
        <taxon>Heterorhabditidae</taxon>
        <taxon>Heterorhabditis</taxon>
    </lineage>
</organism>
<dbReference type="PANTHER" id="PTHR11640:SF31">
    <property type="entry name" value="IRREGULAR CHIASM C-ROUGHEST PROTEIN-RELATED"/>
    <property type="match status" value="1"/>
</dbReference>
<dbReference type="InterPro" id="IPR013783">
    <property type="entry name" value="Ig-like_fold"/>
</dbReference>
<accession>A0A1I7WRE9</accession>
<evidence type="ECO:0000256" key="6">
    <source>
        <dbReference type="SAM" id="MobiDB-lite"/>
    </source>
</evidence>
<keyword evidence="9" id="KW-1185">Reference proteome</keyword>
<evidence type="ECO:0000256" key="1">
    <source>
        <dbReference type="ARBA" id="ARBA00004479"/>
    </source>
</evidence>
<evidence type="ECO:0000313" key="10">
    <source>
        <dbReference type="WBParaSite" id="Hba_07751"/>
    </source>
</evidence>
<feature type="region of interest" description="Disordered" evidence="6">
    <location>
        <begin position="527"/>
        <end position="546"/>
    </location>
</feature>
<keyword evidence="5" id="KW-0393">Immunoglobulin domain</keyword>
<dbReference type="Gene3D" id="2.60.40.10">
    <property type="entry name" value="Immunoglobulins"/>
    <property type="match status" value="1"/>
</dbReference>
<comment type="subcellular location">
    <subcellularLocation>
        <location evidence="1">Membrane</location>
        <topology evidence="1">Single-pass type I membrane protein</topology>
    </subcellularLocation>
</comment>
<dbReference type="PANTHER" id="PTHR11640">
    <property type="entry name" value="NEPHRIN"/>
    <property type="match status" value="1"/>
</dbReference>
<evidence type="ECO:0000256" key="5">
    <source>
        <dbReference type="ARBA" id="ARBA00023319"/>
    </source>
</evidence>
<protein>
    <submittedName>
        <fullName evidence="10">Ig-like domain-containing protein</fullName>
    </submittedName>
</protein>
<keyword evidence="7" id="KW-1133">Transmembrane helix</keyword>
<dbReference type="WBParaSite" id="Hba_07751">
    <property type="protein sequence ID" value="Hba_07751"/>
    <property type="gene ID" value="Hba_07751"/>
</dbReference>
<dbReference type="InterPro" id="IPR007110">
    <property type="entry name" value="Ig-like_dom"/>
</dbReference>
<dbReference type="GO" id="GO:0005886">
    <property type="term" value="C:plasma membrane"/>
    <property type="evidence" value="ECO:0007669"/>
    <property type="project" value="TreeGrafter"/>
</dbReference>
<feature type="compositionally biased region" description="Polar residues" evidence="6">
    <location>
        <begin position="537"/>
        <end position="546"/>
    </location>
</feature>
<feature type="domain" description="Ig-like" evidence="8">
    <location>
        <begin position="118"/>
        <end position="198"/>
    </location>
</feature>
<dbReference type="InterPro" id="IPR036179">
    <property type="entry name" value="Ig-like_dom_sf"/>
</dbReference>
<name>A0A1I7WRE9_HETBA</name>
<evidence type="ECO:0000256" key="7">
    <source>
        <dbReference type="SAM" id="Phobius"/>
    </source>
</evidence>
<evidence type="ECO:0000256" key="4">
    <source>
        <dbReference type="ARBA" id="ARBA00023180"/>
    </source>
</evidence>
<evidence type="ECO:0000256" key="3">
    <source>
        <dbReference type="ARBA" id="ARBA00023157"/>
    </source>
</evidence>
<evidence type="ECO:0000259" key="8">
    <source>
        <dbReference type="PROSITE" id="PS50835"/>
    </source>
</evidence>
<dbReference type="GO" id="GO:0005911">
    <property type="term" value="C:cell-cell junction"/>
    <property type="evidence" value="ECO:0007669"/>
    <property type="project" value="TreeGrafter"/>
</dbReference>
<dbReference type="GO" id="GO:0050839">
    <property type="term" value="F:cell adhesion molecule binding"/>
    <property type="evidence" value="ECO:0007669"/>
    <property type="project" value="TreeGrafter"/>
</dbReference>
<dbReference type="SUPFAM" id="SSF48726">
    <property type="entry name" value="Immunoglobulin"/>
    <property type="match status" value="1"/>
</dbReference>
<keyword evidence="4" id="KW-0325">Glycoprotein</keyword>
<dbReference type="Proteomes" id="UP000095283">
    <property type="component" value="Unplaced"/>
</dbReference>
<sequence>MNSCRKEKIMKGIIDMNRIPYIIYNKSRLVFICICDISTFNFKEYSVYINFIIVLIFVNLTNKGITTADFLQTVYSFNLTFISGYSAESFNCTISVIELFRFYVECIRGPDGLCQQSGRRKTLKCAVHSHPPATMFRWLKNGVVTRLNYHNFNTSARLIQDNFAALQSAAPFQAGNRIEMNQQINLGCQVEGNPRPVVFWKLRKTNGQIINYVQIVDASCAQGFEGQYQEVTDSSRGQPIPPNIVRLNALCSLRIANYSFSGQYWCSACSYVSQGFPECSPGIETPGTSTLNIQVIGPPMQSDSLPSIEQAPNSNSAILTVHYCAEPMPRPPREVIFAIDQNDLQVGQSWENFRFESTTQNNTVPNCYMTRLHISPVREEDQYRQITLKLQNQYGSKQIPVSLDALLGGGSTNSARFPGWLIVLLVTMIICTLLACCVAICVKREILCFNSKFFKKNIYSLNVRDNFYDVDASRLYASQSAEKRSSYHEGVNYAELNLTGRSEKATVLNSPALSLLHTSSFNVLPTGSSLRPERPPSYTSSVQSVV</sequence>